<dbReference type="Proteomes" id="UP000254069">
    <property type="component" value="Unassembled WGS sequence"/>
</dbReference>
<sequence length="41" mass="4492">MYEQITKFEMIIAGLLIGSFFGVDIIQIVGKIVSAILVSSF</sequence>
<organism evidence="2 3">
    <name type="scientific">Shewanella algae</name>
    <dbReference type="NCBI Taxonomy" id="38313"/>
    <lineage>
        <taxon>Bacteria</taxon>
        <taxon>Pseudomonadati</taxon>
        <taxon>Pseudomonadota</taxon>
        <taxon>Gammaproteobacteria</taxon>
        <taxon>Alteromonadales</taxon>
        <taxon>Shewanellaceae</taxon>
        <taxon>Shewanella</taxon>
    </lineage>
</organism>
<reference evidence="2 3" key="1">
    <citation type="submission" date="2018-06" db="EMBL/GenBank/DDBJ databases">
        <authorList>
            <consortium name="Pathogen Informatics"/>
            <person name="Doyle S."/>
        </authorList>
    </citation>
    <scope>NUCLEOTIDE SEQUENCE [LARGE SCALE GENOMIC DNA]</scope>
    <source>
        <strain evidence="2 3">NCTC10738</strain>
    </source>
</reference>
<gene>
    <name evidence="2" type="ORF">NCTC10738_02539</name>
</gene>
<name>A0A380AA28_9GAMM</name>
<dbReference type="EMBL" id="UGYO01000001">
    <property type="protein sequence ID" value="SUI77095.1"/>
    <property type="molecule type" value="Genomic_DNA"/>
</dbReference>
<keyword evidence="3" id="KW-1185">Reference proteome</keyword>
<dbReference type="AlphaFoldDB" id="A0A380AA28"/>
<proteinExistence type="predicted"/>
<feature type="transmembrane region" description="Helical" evidence="1">
    <location>
        <begin position="12"/>
        <end position="38"/>
    </location>
</feature>
<evidence type="ECO:0000256" key="1">
    <source>
        <dbReference type="SAM" id="Phobius"/>
    </source>
</evidence>
<evidence type="ECO:0000313" key="3">
    <source>
        <dbReference type="Proteomes" id="UP000254069"/>
    </source>
</evidence>
<keyword evidence="1" id="KW-1133">Transmembrane helix</keyword>
<keyword evidence="1" id="KW-0812">Transmembrane</keyword>
<keyword evidence="1" id="KW-0472">Membrane</keyword>
<protein>
    <submittedName>
        <fullName evidence="2">Uncharacterized protein</fullName>
    </submittedName>
</protein>
<evidence type="ECO:0000313" key="2">
    <source>
        <dbReference type="EMBL" id="SUI77095.1"/>
    </source>
</evidence>
<accession>A0A380AA28</accession>